<keyword evidence="9 16" id="KW-0418">Kinase</keyword>
<dbReference type="GO" id="GO:0005524">
    <property type="term" value="F:ATP binding"/>
    <property type="evidence" value="ECO:0007669"/>
    <property type="project" value="UniProtKB-KW"/>
</dbReference>
<evidence type="ECO:0000256" key="4">
    <source>
        <dbReference type="ARBA" id="ARBA00022475"/>
    </source>
</evidence>
<feature type="transmembrane region" description="Helical" evidence="14">
    <location>
        <begin position="160"/>
        <end position="180"/>
    </location>
</feature>
<dbReference type="PANTHER" id="PTHR43065:SF46">
    <property type="entry name" value="C4-DICARBOXYLATE TRANSPORT SENSOR PROTEIN DCTB"/>
    <property type="match status" value="1"/>
</dbReference>
<dbReference type="CDD" id="cd00082">
    <property type="entry name" value="HisKA"/>
    <property type="match status" value="1"/>
</dbReference>
<comment type="catalytic activity">
    <reaction evidence="1">
        <text>ATP + protein L-histidine = ADP + protein N-phospho-L-histidine.</text>
        <dbReference type="EC" id="2.7.13.3"/>
    </reaction>
</comment>
<organism evidence="16 17">
    <name type="scientific">Anaerobacillus alkaliphilus</name>
    <dbReference type="NCBI Taxonomy" id="1548597"/>
    <lineage>
        <taxon>Bacteria</taxon>
        <taxon>Bacillati</taxon>
        <taxon>Bacillota</taxon>
        <taxon>Bacilli</taxon>
        <taxon>Bacillales</taxon>
        <taxon>Bacillaceae</taxon>
        <taxon>Anaerobacillus</taxon>
    </lineage>
</organism>
<evidence type="ECO:0000256" key="14">
    <source>
        <dbReference type="SAM" id="Phobius"/>
    </source>
</evidence>
<evidence type="ECO:0000256" key="12">
    <source>
        <dbReference type="ARBA" id="ARBA00023012"/>
    </source>
</evidence>
<evidence type="ECO:0000256" key="2">
    <source>
        <dbReference type="ARBA" id="ARBA00004651"/>
    </source>
</evidence>
<protein>
    <recommendedName>
        <fullName evidence="3">histidine kinase</fullName>
        <ecNumber evidence="3">2.7.13.3</ecNumber>
    </recommendedName>
</protein>
<dbReference type="InterPro" id="IPR036890">
    <property type="entry name" value="HATPase_C_sf"/>
</dbReference>
<dbReference type="GO" id="GO:0071555">
    <property type="term" value="P:cell wall organization"/>
    <property type="evidence" value="ECO:0007669"/>
    <property type="project" value="InterPro"/>
</dbReference>
<dbReference type="EC" id="2.7.13.3" evidence="3"/>
<dbReference type="SMART" id="SM00388">
    <property type="entry name" value="HisKA"/>
    <property type="match status" value="1"/>
</dbReference>
<dbReference type="PROSITE" id="PS50109">
    <property type="entry name" value="HIS_KIN"/>
    <property type="match status" value="1"/>
</dbReference>
<name>A0A4Q0VVY8_9BACI</name>
<feature type="transmembrane region" description="Helical" evidence="14">
    <location>
        <begin position="102"/>
        <end position="120"/>
    </location>
</feature>
<dbReference type="Gene3D" id="3.30.565.10">
    <property type="entry name" value="Histidine kinase-like ATPase, C-terminal domain"/>
    <property type="match status" value="1"/>
</dbReference>
<evidence type="ECO:0000256" key="11">
    <source>
        <dbReference type="ARBA" id="ARBA00022989"/>
    </source>
</evidence>
<evidence type="ECO:0000256" key="6">
    <source>
        <dbReference type="ARBA" id="ARBA00022679"/>
    </source>
</evidence>
<keyword evidence="17" id="KW-1185">Reference proteome</keyword>
<keyword evidence="5" id="KW-0597">Phosphoprotein</keyword>
<dbReference type="GO" id="GO:0005886">
    <property type="term" value="C:plasma membrane"/>
    <property type="evidence" value="ECO:0007669"/>
    <property type="project" value="UniProtKB-SubCell"/>
</dbReference>
<dbReference type="EMBL" id="QOUX01000021">
    <property type="protein sequence ID" value="RXJ02802.1"/>
    <property type="molecule type" value="Genomic_DNA"/>
</dbReference>
<sequence>MGNIVEIVKDLVFNLFIIFVCYSVFFFLTIKKRGRANYNLVLLGSLAIILSMTFPTHLAEGLFIDLRLVPIALAGLYGGWRVCLLLTLVLISYRMYLGGDGMVYGIWLGIFHGLFISLISQHFHRVSYRRRVSFSILVGMISPLLIMLIIGYTLPESFSSLLFFSTVFMHLAAISLLVILSERINSIQSLYEHVTRIEKMEIVNHVASSFTHEIRNPITTVKGFLQLMKRPELKRQELDNYISIAINEVDRAEKIITEYLSFTKPTNENLYVIEGEQVLQNSVDVIRPLANSNCVDIKYKDLPFLVKANKQKLQQALINLFKNAIEAMPDGGDLFISVMPHGSMVKIMIKDTGVGMTVDQVSRLGEPYFSMKGEKGTGLGMMVVYNIIGAMGGTINVVSELGKGTTFILTLPTSSQLDEGETK</sequence>
<keyword evidence="4" id="KW-1003">Cell membrane</keyword>
<dbReference type="Pfam" id="PF02518">
    <property type="entry name" value="HATPase_c"/>
    <property type="match status" value="1"/>
</dbReference>
<comment type="caution">
    <text evidence="16">The sequence shown here is derived from an EMBL/GenBank/DDBJ whole genome shotgun (WGS) entry which is preliminary data.</text>
</comment>
<dbReference type="GO" id="GO:0000155">
    <property type="term" value="F:phosphorelay sensor kinase activity"/>
    <property type="evidence" value="ECO:0007669"/>
    <property type="project" value="InterPro"/>
</dbReference>
<dbReference type="InterPro" id="IPR036097">
    <property type="entry name" value="HisK_dim/P_sf"/>
</dbReference>
<evidence type="ECO:0000313" key="16">
    <source>
        <dbReference type="EMBL" id="RXJ02802.1"/>
    </source>
</evidence>
<keyword evidence="10" id="KW-0067">ATP-binding</keyword>
<dbReference type="InterPro" id="IPR011620">
    <property type="entry name" value="Sig_transdc_His_kinase_LytS_TM"/>
</dbReference>
<dbReference type="Pfam" id="PF07694">
    <property type="entry name" value="5TM-5TMR_LYT"/>
    <property type="match status" value="1"/>
</dbReference>
<dbReference type="CDD" id="cd00075">
    <property type="entry name" value="HATPase"/>
    <property type="match status" value="1"/>
</dbReference>
<evidence type="ECO:0000256" key="10">
    <source>
        <dbReference type="ARBA" id="ARBA00022840"/>
    </source>
</evidence>
<evidence type="ECO:0000313" key="17">
    <source>
        <dbReference type="Proteomes" id="UP000290649"/>
    </source>
</evidence>
<dbReference type="SUPFAM" id="SSF47384">
    <property type="entry name" value="Homodimeric domain of signal transducing histidine kinase"/>
    <property type="match status" value="1"/>
</dbReference>
<comment type="subcellular location">
    <subcellularLocation>
        <location evidence="2">Cell membrane</location>
        <topology evidence="2">Multi-pass membrane protein</topology>
    </subcellularLocation>
</comment>
<evidence type="ECO:0000256" key="9">
    <source>
        <dbReference type="ARBA" id="ARBA00022777"/>
    </source>
</evidence>
<feature type="transmembrane region" description="Helical" evidence="14">
    <location>
        <begin position="132"/>
        <end position="154"/>
    </location>
</feature>
<keyword evidence="13 14" id="KW-0472">Membrane</keyword>
<dbReference type="AlphaFoldDB" id="A0A4Q0VVY8"/>
<dbReference type="SMART" id="SM00387">
    <property type="entry name" value="HATPase_c"/>
    <property type="match status" value="1"/>
</dbReference>
<evidence type="ECO:0000256" key="3">
    <source>
        <dbReference type="ARBA" id="ARBA00012438"/>
    </source>
</evidence>
<accession>A0A4Q0VVY8</accession>
<dbReference type="InterPro" id="IPR005467">
    <property type="entry name" value="His_kinase_dom"/>
</dbReference>
<feature type="domain" description="Histidine kinase" evidence="15">
    <location>
        <begin position="209"/>
        <end position="415"/>
    </location>
</feature>
<evidence type="ECO:0000256" key="13">
    <source>
        <dbReference type="ARBA" id="ARBA00023136"/>
    </source>
</evidence>
<dbReference type="InterPro" id="IPR003661">
    <property type="entry name" value="HisK_dim/P_dom"/>
</dbReference>
<dbReference type="Pfam" id="PF00512">
    <property type="entry name" value="HisKA"/>
    <property type="match status" value="1"/>
</dbReference>
<reference evidence="16 17" key="1">
    <citation type="journal article" date="2019" name="Int. J. Syst. Evol. Microbiol.">
        <title>Anaerobacillus alkaliphilus sp. nov., a novel alkaliphilic and moderately halophilic bacterium.</title>
        <authorList>
            <person name="Borsodi A.K."/>
            <person name="Aszalos J.M."/>
            <person name="Bihari P."/>
            <person name="Nagy I."/>
            <person name="Schumann P."/>
            <person name="Sproer C."/>
            <person name="Kovacs A.L."/>
            <person name="Boka K."/>
            <person name="Dobosy P."/>
            <person name="Ovari M."/>
            <person name="Szili-Kovacs T."/>
            <person name="Toth E."/>
        </authorList>
    </citation>
    <scope>NUCLEOTIDE SEQUENCE [LARGE SCALE GENOMIC DNA]</scope>
    <source>
        <strain evidence="16 17">B16-10</strain>
    </source>
</reference>
<evidence type="ECO:0000256" key="5">
    <source>
        <dbReference type="ARBA" id="ARBA00022553"/>
    </source>
</evidence>
<proteinExistence type="predicted"/>
<dbReference type="PANTHER" id="PTHR43065">
    <property type="entry name" value="SENSOR HISTIDINE KINASE"/>
    <property type="match status" value="1"/>
</dbReference>
<dbReference type="Gene3D" id="1.10.287.130">
    <property type="match status" value="1"/>
</dbReference>
<dbReference type="InterPro" id="IPR003594">
    <property type="entry name" value="HATPase_dom"/>
</dbReference>
<dbReference type="OrthoDB" id="9815750at2"/>
<dbReference type="PRINTS" id="PR00344">
    <property type="entry name" value="BCTRLSENSOR"/>
</dbReference>
<evidence type="ECO:0000259" key="15">
    <source>
        <dbReference type="PROSITE" id="PS50109"/>
    </source>
</evidence>
<keyword evidence="6" id="KW-0808">Transferase</keyword>
<keyword evidence="11 14" id="KW-1133">Transmembrane helix</keyword>
<keyword evidence="8" id="KW-0547">Nucleotide-binding</keyword>
<evidence type="ECO:0000256" key="1">
    <source>
        <dbReference type="ARBA" id="ARBA00000085"/>
    </source>
</evidence>
<dbReference type="SUPFAM" id="SSF55874">
    <property type="entry name" value="ATPase domain of HSP90 chaperone/DNA topoisomerase II/histidine kinase"/>
    <property type="match status" value="1"/>
</dbReference>
<evidence type="ECO:0000256" key="8">
    <source>
        <dbReference type="ARBA" id="ARBA00022741"/>
    </source>
</evidence>
<dbReference type="Proteomes" id="UP000290649">
    <property type="component" value="Unassembled WGS sequence"/>
</dbReference>
<evidence type="ECO:0000256" key="7">
    <source>
        <dbReference type="ARBA" id="ARBA00022692"/>
    </source>
</evidence>
<feature type="transmembrane region" description="Helical" evidence="14">
    <location>
        <begin position="71"/>
        <end position="96"/>
    </location>
</feature>
<keyword evidence="7 14" id="KW-0812">Transmembrane</keyword>
<feature type="transmembrane region" description="Helical" evidence="14">
    <location>
        <begin position="12"/>
        <end position="30"/>
    </location>
</feature>
<gene>
    <name evidence="16" type="ORF">DS745_05695</name>
</gene>
<feature type="transmembrane region" description="Helical" evidence="14">
    <location>
        <begin position="36"/>
        <end position="59"/>
    </location>
</feature>
<dbReference type="InterPro" id="IPR004358">
    <property type="entry name" value="Sig_transdc_His_kin-like_C"/>
</dbReference>
<keyword evidence="12" id="KW-0902">Two-component regulatory system</keyword>